<dbReference type="PROSITE" id="PS50895">
    <property type="entry name" value="SURF1"/>
    <property type="match status" value="1"/>
</dbReference>
<evidence type="ECO:0000256" key="4">
    <source>
        <dbReference type="ARBA" id="ARBA00022989"/>
    </source>
</evidence>
<evidence type="ECO:0000256" key="1">
    <source>
        <dbReference type="ARBA" id="ARBA00004370"/>
    </source>
</evidence>
<evidence type="ECO:0000256" key="3">
    <source>
        <dbReference type="ARBA" id="ARBA00022692"/>
    </source>
</evidence>
<name>A0ABY7YMR4_9HYPH</name>
<dbReference type="PANTHER" id="PTHR23427:SF2">
    <property type="entry name" value="SURFEIT LOCUS PROTEIN 1"/>
    <property type="match status" value="1"/>
</dbReference>
<dbReference type="InterPro" id="IPR002994">
    <property type="entry name" value="Surf1/Shy1"/>
</dbReference>
<keyword evidence="8" id="KW-1185">Reference proteome</keyword>
<gene>
    <name evidence="7" type="ORF">PSQ19_18275</name>
</gene>
<feature type="transmembrane region" description="Helical" evidence="6">
    <location>
        <begin position="12"/>
        <end position="32"/>
    </location>
</feature>
<protein>
    <recommendedName>
        <fullName evidence="6">SURF1-like protein</fullName>
    </recommendedName>
</protein>
<evidence type="ECO:0000256" key="2">
    <source>
        <dbReference type="ARBA" id="ARBA00007165"/>
    </source>
</evidence>
<keyword evidence="6" id="KW-1003">Cell membrane</keyword>
<evidence type="ECO:0000313" key="8">
    <source>
        <dbReference type="Proteomes" id="UP001220530"/>
    </source>
</evidence>
<keyword evidence="4 6" id="KW-1133">Transmembrane helix</keyword>
<dbReference type="RefSeq" id="WP_282218913.1">
    <property type="nucleotide sequence ID" value="NZ_CP118246.1"/>
</dbReference>
<keyword evidence="5 6" id="KW-0472">Membrane</keyword>
<reference evidence="7 8" key="1">
    <citation type="submission" date="2023-02" db="EMBL/GenBank/DDBJ databases">
        <title>Devosia algicola sp. nov., isolated from the phycosphere of marine algae.</title>
        <authorList>
            <person name="Kim J.M."/>
            <person name="Lee J.K."/>
            <person name="Choi B.J."/>
            <person name="Bayburt H."/>
            <person name="Jeon C.O."/>
        </authorList>
    </citation>
    <scope>NUCLEOTIDE SEQUENCE [LARGE SCALE GENOMIC DNA]</scope>
    <source>
        <strain evidence="7 8">G20-9</strain>
    </source>
</reference>
<evidence type="ECO:0000256" key="6">
    <source>
        <dbReference type="RuleBase" id="RU363076"/>
    </source>
</evidence>
<organism evidence="7 8">
    <name type="scientific">Devosia algicola</name>
    <dbReference type="NCBI Taxonomy" id="3026418"/>
    <lineage>
        <taxon>Bacteria</taxon>
        <taxon>Pseudomonadati</taxon>
        <taxon>Pseudomonadota</taxon>
        <taxon>Alphaproteobacteria</taxon>
        <taxon>Hyphomicrobiales</taxon>
        <taxon>Devosiaceae</taxon>
        <taxon>Devosia</taxon>
    </lineage>
</organism>
<keyword evidence="3 6" id="KW-0812">Transmembrane</keyword>
<dbReference type="Proteomes" id="UP001220530">
    <property type="component" value="Chromosome"/>
</dbReference>
<dbReference type="PANTHER" id="PTHR23427">
    <property type="entry name" value="SURFEIT LOCUS PROTEIN"/>
    <property type="match status" value="1"/>
</dbReference>
<dbReference type="Pfam" id="PF02104">
    <property type="entry name" value="SURF1"/>
    <property type="match status" value="1"/>
</dbReference>
<proteinExistence type="inferred from homology"/>
<evidence type="ECO:0000313" key="7">
    <source>
        <dbReference type="EMBL" id="WDR02509.1"/>
    </source>
</evidence>
<comment type="subcellular location">
    <subcellularLocation>
        <location evidence="6">Cell membrane</location>
        <topology evidence="6">Multi-pass membrane protein</topology>
    </subcellularLocation>
    <subcellularLocation>
        <location evidence="1">Membrane</location>
    </subcellularLocation>
</comment>
<sequence>MPAAWSALSFKQWAFVALMLVLTVVFVFLGNWQLHRLGEKEALVAAVETRLHQPAQPFPGPAQWPSLDTGALNFTPLEVTGTYRPDQTVRVFTSLENGVGDISGPGYWVMTPLVLPEGGAVFVNRGFVPEAVADQYANDPATPAGAVTIEGVARPSAGVSMFTPQANAVDRIDWVRDPARMAAMVDKGLAPVAPFYLDLPAGPEGVLPLGGRTVVEFPNNHFGYALTWYGFAIVAPVMLLFWLWRQRHPKGSSTG</sequence>
<feature type="transmembrane region" description="Helical" evidence="6">
    <location>
        <begin position="222"/>
        <end position="244"/>
    </location>
</feature>
<dbReference type="EMBL" id="CP118246">
    <property type="protein sequence ID" value="WDR02509.1"/>
    <property type="molecule type" value="Genomic_DNA"/>
</dbReference>
<dbReference type="InterPro" id="IPR045214">
    <property type="entry name" value="Surf1/Surf4"/>
</dbReference>
<evidence type="ECO:0000256" key="5">
    <source>
        <dbReference type="ARBA" id="ARBA00023136"/>
    </source>
</evidence>
<comment type="similarity">
    <text evidence="2 6">Belongs to the SURF1 family.</text>
</comment>
<dbReference type="CDD" id="cd06662">
    <property type="entry name" value="SURF1"/>
    <property type="match status" value="1"/>
</dbReference>
<accession>A0ABY7YMR4</accession>